<feature type="domain" description="UBC core" evidence="6">
    <location>
        <begin position="1009"/>
        <end position="1189"/>
    </location>
</feature>
<keyword evidence="4" id="KW-0520">NAD</keyword>
<organism evidence="7 8">
    <name type="scientific">Teratosphaeria destructans</name>
    <dbReference type="NCBI Taxonomy" id="418781"/>
    <lineage>
        <taxon>Eukaryota</taxon>
        <taxon>Fungi</taxon>
        <taxon>Dikarya</taxon>
        <taxon>Ascomycota</taxon>
        <taxon>Pezizomycotina</taxon>
        <taxon>Dothideomycetes</taxon>
        <taxon>Dothideomycetidae</taxon>
        <taxon>Mycosphaerellales</taxon>
        <taxon>Teratosphaeriaceae</taxon>
        <taxon>Teratosphaeria</taxon>
    </lineage>
</organism>
<dbReference type="OrthoDB" id="109543at2759"/>
<keyword evidence="8" id="KW-1185">Reference proteome</keyword>
<dbReference type="SUPFAM" id="SSF54495">
    <property type="entry name" value="UBC-like"/>
    <property type="match status" value="1"/>
</dbReference>
<evidence type="ECO:0000256" key="3">
    <source>
        <dbReference type="ARBA" id="ARBA00022695"/>
    </source>
</evidence>
<feature type="region of interest" description="Disordered" evidence="5">
    <location>
        <begin position="902"/>
        <end position="956"/>
    </location>
</feature>
<evidence type="ECO:0000259" key="6">
    <source>
        <dbReference type="PROSITE" id="PS50127"/>
    </source>
</evidence>
<gene>
    <name evidence="7" type="ORF">Tdes44962_MAKER09286</name>
</gene>
<dbReference type="PANTHER" id="PTHR21328">
    <property type="entry name" value="POLY ADP-RIBOSE POLYMERASE FAMILY, MEMBER PARP"/>
    <property type="match status" value="1"/>
</dbReference>
<feature type="compositionally biased region" description="Acidic residues" evidence="5">
    <location>
        <begin position="939"/>
        <end position="956"/>
    </location>
</feature>
<dbReference type="Gene3D" id="3.90.228.10">
    <property type="match status" value="1"/>
</dbReference>
<dbReference type="PROSITE" id="PS50127">
    <property type="entry name" value="UBC_2"/>
    <property type="match status" value="1"/>
</dbReference>
<evidence type="ECO:0000313" key="7">
    <source>
        <dbReference type="EMBL" id="KAH9828512.1"/>
    </source>
</evidence>
<dbReference type="Pfam" id="PF00644">
    <property type="entry name" value="PARP"/>
    <property type="match status" value="1"/>
</dbReference>
<keyword evidence="2" id="KW-0808">Transferase</keyword>
<dbReference type="EMBL" id="RIBY02001545">
    <property type="protein sequence ID" value="KAH9828512.1"/>
    <property type="molecule type" value="Genomic_DNA"/>
</dbReference>
<accession>A0A9W7STV9</accession>
<sequence>MTRRQFIADLQKAQDGLLPLGIAHLQQGEDDGQFQFAFTGNPSAPLDEAVLITAMIPDLGEYPKAHEYMVFCADDAPKSIAEAVGNLKGTSRRTVFELVDIVAASLLKRAPDHDGDLHMPDSQLDVSDDDEIDEDDEDDDDVYGSDHEAFDVDASKLTTPHSTAPANTVLKPADRVFRQLIRTDLITARQAGFKVGIIGSLLSGFNAFVTVSVRISKLGISEEAMQAWQVSPKDYLILLIQYPNGYKTYDELSGIESHRQAAKLAMRVCVSKRYKPTLQEAIKAFTTAKNDSRDSIVQTDLPAPEDETEDEALRETFISRPLRGLLEERLLHLLRCRGHGMDWRGAEAYYLEAITAGSRETDGIPDDYFEPEPVNPTLPDIVRADHFAESNPLSRSFPLVAMQFMLRHFVRCTEFCLVCHRQLEGDIQAIKPYVCDSGLCLYQYMTLGFGPSIEHEILAQPYVVDLLISFCYESSWARRLKDFPDGLALMAPPIDPAQIKAQDQYCPGNVYQQDRSKLVSPLPRFEVGFDRDNCELIFHERPEVCPVKKGDWIVLKEMVADDDELHCRISDITYYPTVKIDRVIVTLRTSNDAAAAPHVAHVERATMPKALTPAATPKWSKASFQIYAQDFDQLDSRHKCYAICKLLQTLPTVTEMQEWLVKNRPSDLRHWVERISPAAVSLLRWIIASNRACIMQVDGNSRSAIASQERAYGMKDYVQFRFAMGAPDKEQRFINEVRTTTKRLGLKYPTLFAFHGSPIYNWHMIIREGLHYKNTDHGRAYGHGVYHAKEAATSLSYTGSYRGVQGAMSSSWPNSMLQVKQALALNEIVNAPGEFVSAHPYYVVQHLDWIQTRYLFVQCTPTIDNVKPATDVKPANPHQQDPNCTPQGISDSIVIPASAIKSGKAVKEDPSATAKSSKGQGPLKKLKGLGGFLNPIKIDDDDDDDDSASQATDADDLTLLFEDDPAPESDQEIVEVVKKPKIGNTDFVPGTLDWSTLPVMPMPEYAVSSTTKHLMKELQKLAAIQDNSTLADLGWYIDVEKIENVYQWIVELHSFHTLDKNMKLVADMKKARVTSIVLEIRFNGDFPFSPPYVRVIRPRCLPFNAGGGGHIVIGGAMCMELLTNTGWSSVSSLESVLMQIRLAMAEEPAARLDTRSRGDYGTAEAAEGYMRACQTHGWTVPPGFREMAYGSAPGVSAGAAMS</sequence>
<name>A0A9W7STV9_9PEZI</name>
<dbReference type="CDD" id="cd23802">
    <property type="entry name" value="UBCc_UBE2Q"/>
    <property type="match status" value="1"/>
</dbReference>
<keyword evidence="3" id="KW-0548">Nucleotidyltransferase</keyword>
<dbReference type="InterPro" id="IPR000608">
    <property type="entry name" value="UBC"/>
</dbReference>
<comment type="caution">
    <text evidence="7">The sequence shown here is derived from an EMBL/GenBank/DDBJ whole genome shotgun (WGS) entry which is preliminary data.</text>
</comment>
<dbReference type="SUPFAM" id="SSF56399">
    <property type="entry name" value="ADP-ribosylation"/>
    <property type="match status" value="1"/>
</dbReference>
<evidence type="ECO:0000256" key="1">
    <source>
        <dbReference type="ARBA" id="ARBA00022676"/>
    </source>
</evidence>
<proteinExistence type="predicted"/>
<feature type="region of interest" description="Disordered" evidence="5">
    <location>
        <begin position="112"/>
        <end position="145"/>
    </location>
</feature>
<dbReference type="Gene3D" id="3.10.110.10">
    <property type="entry name" value="Ubiquitin Conjugating Enzyme"/>
    <property type="match status" value="1"/>
</dbReference>
<dbReference type="GO" id="GO:0003950">
    <property type="term" value="F:NAD+ poly-ADP-ribosyltransferase activity"/>
    <property type="evidence" value="ECO:0007669"/>
    <property type="project" value="InterPro"/>
</dbReference>
<dbReference type="InterPro" id="IPR016135">
    <property type="entry name" value="UBQ-conjugating_enzyme/RWD"/>
</dbReference>
<feature type="compositionally biased region" description="Acidic residues" evidence="5">
    <location>
        <begin position="126"/>
        <end position="143"/>
    </location>
</feature>
<dbReference type="InterPro" id="IPR012317">
    <property type="entry name" value="Poly(ADP-ribose)pol_cat_dom"/>
</dbReference>
<dbReference type="InterPro" id="IPR051838">
    <property type="entry name" value="ARTD_PARP"/>
</dbReference>
<dbReference type="Proteomes" id="UP001138500">
    <property type="component" value="Unassembled WGS sequence"/>
</dbReference>
<evidence type="ECO:0000256" key="5">
    <source>
        <dbReference type="SAM" id="MobiDB-lite"/>
    </source>
</evidence>
<evidence type="ECO:0000256" key="2">
    <source>
        <dbReference type="ARBA" id="ARBA00022679"/>
    </source>
</evidence>
<dbReference type="AlphaFoldDB" id="A0A9W7STV9"/>
<reference evidence="7 8" key="2">
    <citation type="journal article" date="2021" name="Curr. Genet.">
        <title>Genetic response to nitrogen starvation in the aggressive Eucalyptus foliar pathogen Teratosphaeria destructans.</title>
        <authorList>
            <person name="Havenga M."/>
            <person name="Wingfield B.D."/>
            <person name="Wingfield M.J."/>
            <person name="Dreyer L.L."/>
            <person name="Roets F."/>
            <person name="Aylward J."/>
        </authorList>
    </citation>
    <scope>NUCLEOTIDE SEQUENCE [LARGE SCALE GENOMIC DNA]</scope>
    <source>
        <strain evidence="7">CMW44962</strain>
    </source>
</reference>
<feature type="region of interest" description="Disordered" evidence="5">
    <location>
        <begin position="868"/>
        <end position="889"/>
    </location>
</feature>
<evidence type="ECO:0000256" key="4">
    <source>
        <dbReference type="ARBA" id="ARBA00023027"/>
    </source>
</evidence>
<evidence type="ECO:0000313" key="8">
    <source>
        <dbReference type="Proteomes" id="UP001138500"/>
    </source>
</evidence>
<dbReference type="GO" id="GO:0016779">
    <property type="term" value="F:nucleotidyltransferase activity"/>
    <property type="evidence" value="ECO:0007669"/>
    <property type="project" value="UniProtKB-KW"/>
</dbReference>
<protein>
    <submittedName>
        <fullName evidence="7">Ubiquitin-conjugating enzyme family protein</fullName>
    </submittedName>
</protein>
<keyword evidence="1" id="KW-0328">Glycosyltransferase</keyword>
<feature type="compositionally biased region" description="Polar residues" evidence="5">
    <location>
        <begin position="877"/>
        <end position="889"/>
    </location>
</feature>
<reference evidence="7 8" key="1">
    <citation type="journal article" date="2018" name="IMA Fungus">
        <title>IMA Genome-F 10: Nine draft genome sequences of Claviceps purpurea s.lat., including C. arundinis, C. humidiphila, and C. cf. spartinae, pseudomolecules for the pitch canker pathogen Fusarium circinatum, draft genome of Davidsoniella eucalypti, Grosmannia galeiformis, Quambalaria eucalypti, and Teratosphaeria destructans.</title>
        <authorList>
            <person name="Wingfield B.D."/>
            <person name="Liu M."/>
            <person name="Nguyen H.D."/>
            <person name="Lane F.A."/>
            <person name="Morgan S.W."/>
            <person name="De Vos L."/>
            <person name="Wilken P.M."/>
            <person name="Duong T.A."/>
            <person name="Aylward J."/>
            <person name="Coetzee M.P."/>
            <person name="Dadej K."/>
            <person name="De Beer Z.W."/>
            <person name="Findlay W."/>
            <person name="Havenga M."/>
            <person name="Kolarik M."/>
            <person name="Menzies J.G."/>
            <person name="Naidoo K."/>
            <person name="Pochopski O."/>
            <person name="Shoukouhi P."/>
            <person name="Santana Q.C."/>
            <person name="Seifert K.A."/>
            <person name="Soal N."/>
            <person name="Steenkamp E.T."/>
            <person name="Tatham C.T."/>
            <person name="van der Nest M.A."/>
            <person name="Wingfield M.J."/>
        </authorList>
    </citation>
    <scope>NUCLEOTIDE SEQUENCE [LARGE SCALE GENOMIC DNA]</scope>
    <source>
        <strain evidence="7">CMW44962</strain>
    </source>
</reference>